<name>A0A9D4PCI7_RHISA</name>
<reference evidence="1" key="1">
    <citation type="journal article" date="2020" name="Cell">
        <title>Large-Scale Comparative Analyses of Tick Genomes Elucidate Their Genetic Diversity and Vector Capacities.</title>
        <authorList>
            <consortium name="Tick Genome and Microbiome Consortium (TIGMIC)"/>
            <person name="Jia N."/>
            <person name="Wang J."/>
            <person name="Shi W."/>
            <person name="Du L."/>
            <person name="Sun Y."/>
            <person name="Zhan W."/>
            <person name="Jiang J.F."/>
            <person name="Wang Q."/>
            <person name="Zhang B."/>
            <person name="Ji P."/>
            <person name="Bell-Sakyi L."/>
            <person name="Cui X.M."/>
            <person name="Yuan T.T."/>
            <person name="Jiang B.G."/>
            <person name="Yang W.F."/>
            <person name="Lam T.T."/>
            <person name="Chang Q.C."/>
            <person name="Ding S.J."/>
            <person name="Wang X.J."/>
            <person name="Zhu J.G."/>
            <person name="Ruan X.D."/>
            <person name="Zhao L."/>
            <person name="Wei J.T."/>
            <person name="Ye R.Z."/>
            <person name="Que T.C."/>
            <person name="Du C.H."/>
            <person name="Zhou Y.H."/>
            <person name="Cheng J.X."/>
            <person name="Dai P.F."/>
            <person name="Guo W.B."/>
            <person name="Han X.H."/>
            <person name="Huang E.J."/>
            <person name="Li L.F."/>
            <person name="Wei W."/>
            <person name="Gao Y.C."/>
            <person name="Liu J.Z."/>
            <person name="Shao H.Z."/>
            <person name="Wang X."/>
            <person name="Wang C.C."/>
            <person name="Yang T.C."/>
            <person name="Huo Q.B."/>
            <person name="Li W."/>
            <person name="Chen H.Y."/>
            <person name="Chen S.E."/>
            <person name="Zhou L.G."/>
            <person name="Ni X.B."/>
            <person name="Tian J.H."/>
            <person name="Sheng Y."/>
            <person name="Liu T."/>
            <person name="Pan Y.S."/>
            <person name="Xia L.Y."/>
            <person name="Li J."/>
            <person name="Zhao F."/>
            <person name="Cao W.C."/>
        </authorList>
    </citation>
    <scope>NUCLEOTIDE SEQUENCE</scope>
    <source>
        <strain evidence="1">Rsan-2018</strain>
    </source>
</reference>
<dbReference type="VEuPathDB" id="VectorBase:RSAN_054652"/>
<proteinExistence type="predicted"/>
<dbReference type="AlphaFoldDB" id="A0A9D4PCI7"/>
<evidence type="ECO:0000313" key="2">
    <source>
        <dbReference type="Proteomes" id="UP000821837"/>
    </source>
</evidence>
<dbReference type="Proteomes" id="UP000821837">
    <property type="component" value="Unassembled WGS sequence"/>
</dbReference>
<dbReference type="VEuPathDB" id="VectorBase:RSAN_026473"/>
<accession>A0A9D4PCI7</accession>
<reference evidence="1" key="2">
    <citation type="submission" date="2021-09" db="EMBL/GenBank/DDBJ databases">
        <authorList>
            <person name="Jia N."/>
            <person name="Wang J."/>
            <person name="Shi W."/>
            <person name="Du L."/>
            <person name="Sun Y."/>
            <person name="Zhan W."/>
            <person name="Jiang J."/>
            <person name="Wang Q."/>
            <person name="Zhang B."/>
            <person name="Ji P."/>
            <person name="Sakyi L.B."/>
            <person name="Cui X."/>
            <person name="Yuan T."/>
            <person name="Jiang B."/>
            <person name="Yang W."/>
            <person name="Lam T.T.-Y."/>
            <person name="Chang Q."/>
            <person name="Ding S."/>
            <person name="Wang X."/>
            <person name="Zhu J."/>
            <person name="Ruan X."/>
            <person name="Zhao L."/>
            <person name="Wei J."/>
            <person name="Que T."/>
            <person name="Du C."/>
            <person name="Cheng J."/>
            <person name="Dai P."/>
            <person name="Han X."/>
            <person name="Huang E."/>
            <person name="Gao Y."/>
            <person name="Liu J."/>
            <person name="Shao H."/>
            <person name="Ye R."/>
            <person name="Li L."/>
            <person name="Wei W."/>
            <person name="Wang X."/>
            <person name="Wang C."/>
            <person name="Huo Q."/>
            <person name="Li W."/>
            <person name="Guo W."/>
            <person name="Chen H."/>
            <person name="Chen S."/>
            <person name="Zhou L."/>
            <person name="Zhou L."/>
            <person name="Ni X."/>
            <person name="Tian J."/>
            <person name="Zhou Y."/>
            <person name="Sheng Y."/>
            <person name="Liu T."/>
            <person name="Pan Y."/>
            <person name="Xia L."/>
            <person name="Li J."/>
            <person name="Zhao F."/>
            <person name="Cao W."/>
        </authorList>
    </citation>
    <scope>NUCLEOTIDE SEQUENCE</scope>
    <source>
        <strain evidence="1">Rsan-2018</strain>
        <tissue evidence="1">Larvae</tissue>
    </source>
</reference>
<dbReference type="Gene3D" id="3.30.230.90">
    <property type="match status" value="1"/>
</dbReference>
<comment type="caution">
    <text evidence="1">The sequence shown here is derived from an EMBL/GenBank/DDBJ whole genome shotgun (WGS) entry which is preliminary data.</text>
</comment>
<evidence type="ECO:0000313" key="1">
    <source>
        <dbReference type="EMBL" id="KAH7935621.1"/>
    </source>
</evidence>
<sequence length="112" mass="12027">MDTAKAVDSGHAFPSVASGFIPSIVASVCIEGCDTDISIMEFTDKLFIVVSQYKKLGTLFSVYSPFDGFSDWLTSFIDSPWSHICLLGAVFVLAVYHVTCVNGGISEKAPAH</sequence>
<dbReference type="EMBL" id="JABSTV010001255">
    <property type="protein sequence ID" value="KAH7935621.1"/>
    <property type="molecule type" value="Genomic_DNA"/>
</dbReference>
<dbReference type="InterPro" id="IPR053720">
    <property type="entry name" value="Psm_Assembly_Chaperone"/>
</dbReference>
<keyword evidence="2" id="KW-1185">Reference proteome</keyword>
<organism evidence="1 2">
    <name type="scientific">Rhipicephalus sanguineus</name>
    <name type="common">Brown dog tick</name>
    <name type="synonym">Ixodes sanguineus</name>
    <dbReference type="NCBI Taxonomy" id="34632"/>
    <lineage>
        <taxon>Eukaryota</taxon>
        <taxon>Metazoa</taxon>
        <taxon>Ecdysozoa</taxon>
        <taxon>Arthropoda</taxon>
        <taxon>Chelicerata</taxon>
        <taxon>Arachnida</taxon>
        <taxon>Acari</taxon>
        <taxon>Parasitiformes</taxon>
        <taxon>Ixodida</taxon>
        <taxon>Ixodoidea</taxon>
        <taxon>Ixodidae</taxon>
        <taxon>Rhipicephalinae</taxon>
        <taxon>Rhipicephalus</taxon>
        <taxon>Rhipicephalus</taxon>
    </lineage>
</organism>
<gene>
    <name evidence="1" type="ORF">HPB52_010566</name>
</gene>
<protein>
    <submittedName>
        <fullName evidence="1">Uncharacterized protein</fullName>
    </submittedName>
</protein>